<evidence type="ECO:0000313" key="2">
    <source>
        <dbReference type="EMBL" id="KAF7351127.1"/>
    </source>
</evidence>
<accession>A0A8H6Y3I1</accession>
<keyword evidence="3" id="KW-1185">Reference proteome</keyword>
<feature type="region of interest" description="Disordered" evidence="1">
    <location>
        <begin position="130"/>
        <end position="153"/>
    </location>
</feature>
<feature type="region of interest" description="Disordered" evidence="1">
    <location>
        <begin position="17"/>
        <end position="42"/>
    </location>
</feature>
<dbReference type="AlphaFoldDB" id="A0A8H6Y3I1"/>
<organism evidence="2 3">
    <name type="scientific">Mycena sanguinolenta</name>
    <dbReference type="NCBI Taxonomy" id="230812"/>
    <lineage>
        <taxon>Eukaryota</taxon>
        <taxon>Fungi</taxon>
        <taxon>Dikarya</taxon>
        <taxon>Basidiomycota</taxon>
        <taxon>Agaricomycotina</taxon>
        <taxon>Agaricomycetes</taxon>
        <taxon>Agaricomycetidae</taxon>
        <taxon>Agaricales</taxon>
        <taxon>Marasmiineae</taxon>
        <taxon>Mycenaceae</taxon>
        <taxon>Mycena</taxon>
    </lineage>
</organism>
<gene>
    <name evidence="2" type="ORF">MSAN_01675200</name>
</gene>
<comment type="caution">
    <text evidence="2">The sequence shown here is derived from an EMBL/GenBank/DDBJ whole genome shotgun (WGS) entry which is preliminary data.</text>
</comment>
<dbReference type="Proteomes" id="UP000623467">
    <property type="component" value="Unassembled WGS sequence"/>
</dbReference>
<evidence type="ECO:0000313" key="3">
    <source>
        <dbReference type="Proteomes" id="UP000623467"/>
    </source>
</evidence>
<evidence type="ECO:0000256" key="1">
    <source>
        <dbReference type="SAM" id="MobiDB-lite"/>
    </source>
</evidence>
<protein>
    <submittedName>
        <fullName evidence="2">Uncharacterized protein</fullName>
    </submittedName>
</protein>
<sequence>MPAYRTKMRCAYADPLLTEKKPRAPRKQLTPEEKEEAKIKRAANKAVRENKVEWEAGLKMWAGDERMSWPLGTLALFKSDAKRAFKLTDADLNTLPRESIACSPKTYYALKDVQALVRRKFLAGAALEDLSQDPDAPGVCRRSQEVPRQRAAE</sequence>
<dbReference type="EMBL" id="JACAZH010000014">
    <property type="protein sequence ID" value="KAF7351127.1"/>
    <property type="molecule type" value="Genomic_DNA"/>
</dbReference>
<feature type="compositionally biased region" description="Basic and acidic residues" evidence="1">
    <location>
        <begin position="142"/>
        <end position="153"/>
    </location>
</feature>
<reference evidence="2" key="1">
    <citation type="submission" date="2020-05" db="EMBL/GenBank/DDBJ databases">
        <title>Mycena genomes resolve the evolution of fungal bioluminescence.</title>
        <authorList>
            <person name="Tsai I.J."/>
        </authorList>
    </citation>
    <scope>NUCLEOTIDE SEQUENCE</scope>
    <source>
        <strain evidence="2">160909Yilan</strain>
    </source>
</reference>
<proteinExistence type="predicted"/>
<dbReference type="OrthoDB" id="3051604at2759"/>
<feature type="compositionally biased region" description="Basic and acidic residues" evidence="1">
    <location>
        <begin position="29"/>
        <end position="39"/>
    </location>
</feature>
<name>A0A8H6Y3I1_9AGAR</name>